<name>D8PF48_9BACT</name>
<evidence type="ECO:0000259" key="1">
    <source>
        <dbReference type="Pfam" id="PF01548"/>
    </source>
</evidence>
<dbReference type="AlphaFoldDB" id="D8PF48"/>
<dbReference type="PANTHER" id="PTHR33055">
    <property type="entry name" value="TRANSPOSASE FOR INSERTION SEQUENCE ELEMENT IS1111A"/>
    <property type="match status" value="1"/>
</dbReference>
<protein>
    <submittedName>
        <fullName evidence="2">Transposase, IS111A/IS1328/IS1533 family (Modular protein)</fullName>
    </submittedName>
</protein>
<evidence type="ECO:0000313" key="3">
    <source>
        <dbReference type="Proteomes" id="UP000001660"/>
    </source>
</evidence>
<dbReference type="GO" id="GO:0004803">
    <property type="term" value="F:transposase activity"/>
    <property type="evidence" value="ECO:0007669"/>
    <property type="project" value="InterPro"/>
</dbReference>
<dbReference type="Pfam" id="PF01548">
    <property type="entry name" value="DEDD_Tnp_IS110"/>
    <property type="match status" value="1"/>
</dbReference>
<dbReference type="HOGENOM" id="CLU_680929_0_0_0"/>
<dbReference type="GO" id="GO:0006313">
    <property type="term" value="P:DNA transposition"/>
    <property type="evidence" value="ECO:0007669"/>
    <property type="project" value="InterPro"/>
</dbReference>
<dbReference type="GO" id="GO:0003677">
    <property type="term" value="F:DNA binding"/>
    <property type="evidence" value="ECO:0007669"/>
    <property type="project" value="InterPro"/>
</dbReference>
<dbReference type="STRING" id="330214.NIDE2137"/>
<accession>D8PF48</accession>
<dbReference type="EMBL" id="FP929003">
    <property type="protein sequence ID" value="CBK41857.1"/>
    <property type="molecule type" value="Genomic_DNA"/>
</dbReference>
<dbReference type="PANTHER" id="PTHR33055:SF15">
    <property type="entry name" value="TRANSPOSASE-RELATED"/>
    <property type="match status" value="1"/>
</dbReference>
<proteinExistence type="predicted"/>
<organism evidence="2 3">
    <name type="scientific">Nitrospira defluvii</name>
    <dbReference type="NCBI Taxonomy" id="330214"/>
    <lineage>
        <taxon>Bacteria</taxon>
        <taxon>Pseudomonadati</taxon>
        <taxon>Nitrospirota</taxon>
        <taxon>Nitrospiria</taxon>
        <taxon>Nitrospirales</taxon>
        <taxon>Nitrospiraceae</taxon>
        <taxon>Nitrospira</taxon>
    </lineage>
</organism>
<dbReference type="InterPro" id="IPR047650">
    <property type="entry name" value="Transpos_IS110"/>
</dbReference>
<dbReference type="Proteomes" id="UP000001660">
    <property type="component" value="Chromosome"/>
</dbReference>
<gene>
    <name evidence="2" type="ORF">NIDE2137</name>
</gene>
<sequence length="404" mass="46596">MTPNAESSTGVLFVAIDVAKQLHEVLIEPPTGDRQRWRMVNCQRDYDLLRQRLQAFQAPVRIGFEATGTYHRPLAYFLHQCGFELRLISSLAVARIRDALYNSWDKNDPKDTQVLLHLLKTGVTQCYHDPLVYAVNDLQEFAQTHYQVSLRKVRVQHSIMTHYLPLYFPEADRYYTNSRAQWFTRLLHRFPCPAAITRYSRDAFEQEAWTIVGRKVNKHGFLHDLYVTASQSVGLPVSEASEAIQMFRVILAEHQQLCATRAAIEQQADQALCTHPDYQRLRTLPGVGPILALTILAEAGCQRSSNNPQVWSLNSPHPLPEGGGRWDLTRRARRRSCASRWTNLGRRAWWIRNGGRRSDGCLMRSECPFRRLGGGWTWIARRCAAICGRRRGDRTTGRQWRRRS</sequence>
<evidence type="ECO:0000313" key="2">
    <source>
        <dbReference type="EMBL" id="CBK41857.1"/>
    </source>
</evidence>
<reference evidence="2 3" key="1">
    <citation type="journal article" date="2010" name="Proc. Natl. Acad. Sci. U.S.A.">
        <title>A Nitrospira metagenome illuminates the physiology and evolution of globally important nitrite-oxidizing bacteria.</title>
        <authorList>
            <person name="Lucker S."/>
            <person name="Wagner M."/>
            <person name="Maixner F."/>
            <person name="Pelletier E."/>
            <person name="Koch H."/>
            <person name="Vacherie B."/>
            <person name="Rattei T."/>
            <person name="Sinninghe Damste J."/>
            <person name="Spieck E."/>
            <person name="Le Paslier D."/>
            <person name="Daims H."/>
        </authorList>
    </citation>
    <scope>NUCLEOTIDE SEQUENCE [LARGE SCALE GENOMIC DNA]</scope>
</reference>
<dbReference type="InterPro" id="IPR002525">
    <property type="entry name" value="Transp_IS110-like_N"/>
</dbReference>
<dbReference type="eggNOG" id="COG3547">
    <property type="taxonomic scope" value="Bacteria"/>
</dbReference>
<feature type="domain" description="Transposase IS110-like N-terminal" evidence="1">
    <location>
        <begin position="14"/>
        <end position="169"/>
    </location>
</feature>
<dbReference type="KEGG" id="nde:NIDE2137"/>
<dbReference type="OrthoDB" id="7410629at2"/>
<keyword evidence="3" id="KW-1185">Reference proteome</keyword>